<sequence length="2334" mass="243348">MLRQMMKAFVTCGMASGCILAPAASPAISSFTPALGGAGTSVILDGSNFTGASAVKFNGVGASSFVINSPTRITAVVPASASTGKISVTTSGGTATSSSTFTFVPAPKLTSFSPSSGGVGTTVTMTGTNFIGTTSVKFNGTAASSFTVLNATSATAVVPSGATTGKIALATPGGSATSSTSFTVGQSPAITTQPTSRTTNLGSSATFTVMATGTAPLAYQWARNGADIPGATASSYTTPPAVMSDNGTAFTVRVSNAYGAVTSNAAIQTIPVKVTVAPISVTMDQGSQRTFTATVTGTIQTAVTWTCTAGFIGQDGVFTAPNAAGSVTVTATSADGSGARGSATVTVRAVGISSISTYPGDHLVALGDQLQCWVTVSGTVDTRTTWTVLSGGGHFDYSGNYNPLFCAPSTVGTATIQATSVADPSKSITTTLTLADNGGRPVFTSVGLTPSPIALGQPCALAWSVNQASSVTIKDMVGHEYEVSGQSSMPLNIGDYIDTMDMVTVRLEASNAGGSTTYIYRSQASFPWIQSLSIDPPVVKPGETVTVAAVFQGGNGRIEPNQGSVSSGVPTIVNALGSPDQRLVVENAFGGKDELELGVAVRSPKGTIQRTGSLPTRTYSNLWTYSDNELCRVVPLRDGRVAAFGIIDETSLAMSLAVYDPLPGSFTTLAPLERRDYTVPLCLADGSLLFAGSQSSERIDPNSGVVTHPQFGYEMQQFSATLLADGNVLFAGGEYIYRDQSDFLWPGFPLNCAKVWNPSIDQMVFLPEMRGPRSRHSAIRLFDNRVLIVGGLGLGGEYQLDAEIYDPNTQAFAPSGSLQRPATHPRLNLLPDGRVLVFGTDTELFDPGTGQFTIVSPNPPWANALLSALPLPDGHVLSGEAGSRGTIFDPATSRYFQVDSPSGPSTGIVWAAPLADGRVLWAGVNEETSQGVSSLLFDSQPEVAITPFWKSVHAAEFIDFTATIQGGGSVTWSVNPADATISGSGRFRATRAGTYVVSALTADGRKGFAWIEVLPMIQALRVVPSSTILAAGGTLAFTAFDQNSAVQATWETTAGSIDANGVFTAPATSCTATITGFRADDPTRGGSTTVQVLALPIIQAFTANPPATAPGQGITLSWAVDGASSLTLDPGQVDVTGTTSLLVTPGTATTYTLTARNALGSVAQSVTVLASVVLSIAVNPGPRTMIAGTSNGFARNITVLNGYDPTVTWTASAGTLVVSGQYNEQVIYTAPLVPGTYTITETSVADPTRSASVTVTVVPLVVTVDPDYIVLEPATRIHFGFSVNAGGLVWSATGGSFDQEGWYTAPNLPGTYTATAASSLDPAVSASLTVVVKAIKIYLTPTKVTLAKNAIYRFMAATSAGNVVWSAPVGGTVTWNGTFTAPSVKGTYSVLATSSLDPTAHAMATVVVDDSGLSGGGAPSGDAGPPSPATVGVEVTPAIVAELATGSYQSFSATVYGSQDPDVIWEVNQNIVDPVSGLVFGKIDESGVFTAGYPGYYVIKATSKTNSNKFGTAVILVKHSMERVYTAPANALYAYHSVTALKDGRVLIAGGSPDGINVAGDCFIYDPASGTTLRTGSLNVPRSGHQAVLLTDGRVLAVQGYGNRDQLGDPQLHGMGDLPHSECYDPATEQWTSLPLMKGTTVQGSEIWNLNKAGSSLALANGQALILGGSTFYGDFDPNASIFTGGSFLSISWQNLWWGLWFPLVRLQDGRAFYCGGYTDMPRPNGNSDPDWPIMNAAMLYEPGSNTATYVGTMTSKRLDHTATVLADGRVLIVGGVSHNERAYGDISRQDQYIPTSSCEIFDPANGTFTATGNMAFPRAGHAAILLPTGQVLVAGGYFQVDVDDRHWYLGLIETYDPASGTWSVMDTLDYGLSEPKLALMNDGSVFIAGQVQAPMEAPAVIAQARAAGPNGMMAADLASTTLMIGSTLFGTMPAPAWSMTDLSLNQGVEVAGSSVGGTFTVTGTQTWKNVPLVIDRPALVKFNLTSSNQWSTAIPVKIEIPADSTFTPITVTAKPANTGLLGGYKPSAKLLLDAFVIPKANVKGNLALKLTIQPPGGITPEVLNLTIPFQAAPPMTIKLVRVKYIYVDNGTRKVEWVGRTDASEFTAAATAAETCIKSYFPVATSPTIVVPQNDPFFVCSEDYKDESGNLITAKGSGVYSDGSLPPFNLSQSSSAWGDVHDFAQEWVPMTSTLGINGAQPANTFVALVVPRIAGHTYLVNGGNARGVGTHSDHFVLYLYNEGEVIAHEVGHAHGRDHIKWPLTGNVPASPWDANYPYSNGVIGVNGWDPLSGTSKDKGAFVDIMTYGTPRWISDYTFYWLWKYDFDMWPGKPQ</sequence>
<dbReference type="Proteomes" id="UP001228113">
    <property type="component" value="Chromosome"/>
</dbReference>
<dbReference type="PROSITE" id="PS50835">
    <property type="entry name" value="IG_LIKE"/>
    <property type="match status" value="1"/>
</dbReference>
<dbReference type="InterPro" id="IPR007110">
    <property type="entry name" value="Ig-like_dom"/>
</dbReference>
<gene>
    <name evidence="4" type="ORF">METESE_22550</name>
</gene>
<protein>
    <recommendedName>
        <fullName evidence="3">Ig-like domain-containing protein</fullName>
    </recommendedName>
</protein>
<evidence type="ECO:0000256" key="2">
    <source>
        <dbReference type="SAM" id="SignalP"/>
    </source>
</evidence>
<dbReference type="EMBL" id="AP027081">
    <property type="protein sequence ID" value="BDU77297.1"/>
    <property type="molecule type" value="Genomic_DNA"/>
</dbReference>
<keyword evidence="2" id="KW-0732">Signal</keyword>
<feature type="chain" id="PRO_5041219495" description="Ig-like domain-containing protein" evidence="2">
    <location>
        <begin position="24"/>
        <end position="2334"/>
    </location>
</feature>
<dbReference type="Gene3D" id="2.130.10.80">
    <property type="entry name" value="Galactose oxidase/kelch, beta-propeller"/>
    <property type="match status" value="2"/>
</dbReference>
<feature type="signal peptide" evidence="2">
    <location>
        <begin position="1"/>
        <end position="23"/>
    </location>
</feature>
<dbReference type="InterPro" id="IPR036179">
    <property type="entry name" value="Ig-like_dom_sf"/>
</dbReference>
<dbReference type="CDD" id="cd00102">
    <property type="entry name" value="IPT"/>
    <property type="match status" value="1"/>
</dbReference>
<dbReference type="InterPro" id="IPR013783">
    <property type="entry name" value="Ig-like_fold"/>
</dbReference>
<name>A0AA48H0A2_9BACT</name>
<dbReference type="SMART" id="SM00612">
    <property type="entry name" value="Kelch"/>
    <property type="match status" value="4"/>
</dbReference>
<dbReference type="PROSITE" id="PS51257">
    <property type="entry name" value="PROKAR_LIPOPROTEIN"/>
    <property type="match status" value="1"/>
</dbReference>
<evidence type="ECO:0000259" key="3">
    <source>
        <dbReference type="PROSITE" id="PS50835"/>
    </source>
</evidence>
<dbReference type="Gene3D" id="2.60.40.10">
    <property type="entry name" value="Immunoglobulins"/>
    <property type="match status" value="3"/>
</dbReference>
<feature type="domain" description="Ig-like" evidence="3">
    <location>
        <begin position="188"/>
        <end position="268"/>
    </location>
</feature>
<dbReference type="PANTHER" id="PTHR45632">
    <property type="entry name" value="LD33804P"/>
    <property type="match status" value="1"/>
</dbReference>
<dbReference type="InterPro" id="IPR006652">
    <property type="entry name" value="Kelch_1"/>
</dbReference>
<reference evidence="4" key="1">
    <citation type="journal article" date="2023" name="Int. J. Syst. Evol. Microbiol.">
        <title>Mesoterricola silvestris gen. nov., sp. nov., Mesoterricola sediminis sp. nov., Geothrix oryzae sp. nov., Geothrix edaphica sp. nov., Geothrix rubra sp. nov., and Geothrix limicola sp. nov., six novel members of Acidobacteriota isolated from soils.</title>
        <authorList>
            <person name="Itoh H."/>
            <person name="Sugisawa Y."/>
            <person name="Mise K."/>
            <person name="Xu Z."/>
            <person name="Kuniyasu M."/>
            <person name="Ushijima N."/>
            <person name="Kawano K."/>
            <person name="Kobayashi E."/>
            <person name="Shiratori Y."/>
            <person name="Masuda Y."/>
            <person name="Senoo K."/>
        </authorList>
    </citation>
    <scope>NUCLEOTIDE SEQUENCE</scope>
    <source>
        <strain evidence="4">W786</strain>
    </source>
</reference>
<proteinExistence type="predicted"/>
<dbReference type="InterPro" id="IPR011043">
    <property type="entry name" value="Gal_Oxase/kelch_b-propeller"/>
</dbReference>
<dbReference type="PANTHER" id="PTHR45632:SF17">
    <property type="entry name" value="KELCH-LIKE PROTEIN 31"/>
    <property type="match status" value="1"/>
</dbReference>
<dbReference type="SUPFAM" id="SSF117281">
    <property type="entry name" value="Kelch motif"/>
    <property type="match status" value="1"/>
</dbReference>
<keyword evidence="5" id="KW-1185">Reference proteome</keyword>
<evidence type="ECO:0000313" key="4">
    <source>
        <dbReference type="EMBL" id="BDU77297.1"/>
    </source>
</evidence>
<dbReference type="SUPFAM" id="SSF50965">
    <property type="entry name" value="Galactose oxidase, central domain"/>
    <property type="match status" value="1"/>
</dbReference>
<dbReference type="SUPFAM" id="SSF81296">
    <property type="entry name" value="E set domains"/>
    <property type="match status" value="2"/>
</dbReference>
<dbReference type="InterPro" id="IPR015915">
    <property type="entry name" value="Kelch-typ_b-propeller"/>
</dbReference>
<dbReference type="KEGG" id="msea:METESE_22550"/>
<feature type="compositionally biased region" description="Polar residues" evidence="1">
    <location>
        <begin position="186"/>
        <end position="198"/>
    </location>
</feature>
<dbReference type="SUPFAM" id="SSF48726">
    <property type="entry name" value="Immunoglobulin"/>
    <property type="match status" value="1"/>
</dbReference>
<organism evidence="4 5">
    <name type="scientific">Mesoterricola sediminis</name>
    <dbReference type="NCBI Taxonomy" id="2927980"/>
    <lineage>
        <taxon>Bacteria</taxon>
        <taxon>Pseudomonadati</taxon>
        <taxon>Acidobacteriota</taxon>
        <taxon>Holophagae</taxon>
        <taxon>Holophagales</taxon>
        <taxon>Holophagaceae</taxon>
        <taxon>Mesoterricola</taxon>
    </lineage>
</organism>
<dbReference type="InterPro" id="IPR037293">
    <property type="entry name" value="Gal_Oxidase_central_sf"/>
</dbReference>
<evidence type="ECO:0000313" key="5">
    <source>
        <dbReference type="Proteomes" id="UP001228113"/>
    </source>
</evidence>
<evidence type="ECO:0000256" key="1">
    <source>
        <dbReference type="SAM" id="MobiDB-lite"/>
    </source>
</evidence>
<feature type="region of interest" description="Disordered" evidence="1">
    <location>
        <begin position="178"/>
        <end position="198"/>
    </location>
</feature>
<dbReference type="InterPro" id="IPR014756">
    <property type="entry name" value="Ig_E-set"/>
</dbReference>
<accession>A0AA48H0A2</accession>